<dbReference type="InterPro" id="IPR011206">
    <property type="entry name" value="Citrate_lyase_beta/mcl1/mcl2"/>
</dbReference>
<dbReference type="Proteomes" id="UP000282323">
    <property type="component" value="Unassembled WGS sequence"/>
</dbReference>
<dbReference type="PANTHER" id="PTHR32308:SF0">
    <property type="entry name" value="HPCH_HPAI ALDOLASE_CITRATE LYASE DOMAIN-CONTAINING PROTEIN"/>
    <property type="match status" value="1"/>
</dbReference>
<comment type="caution">
    <text evidence="5">The sequence shown here is derived from an EMBL/GenBank/DDBJ whole genome shotgun (WGS) entry which is preliminary data.</text>
</comment>
<dbReference type="PIRSF" id="PIRSF015582">
    <property type="entry name" value="Cit_lyase_B"/>
    <property type="match status" value="1"/>
</dbReference>
<dbReference type="GO" id="GO:0016829">
    <property type="term" value="F:lyase activity"/>
    <property type="evidence" value="ECO:0007669"/>
    <property type="project" value="UniProtKB-KW"/>
</dbReference>
<comment type="cofactor">
    <cofactor evidence="1">
        <name>Mg(2+)</name>
        <dbReference type="ChEBI" id="CHEBI:18420"/>
    </cofactor>
</comment>
<dbReference type="GO" id="GO:0000287">
    <property type="term" value="F:magnesium ion binding"/>
    <property type="evidence" value="ECO:0007669"/>
    <property type="project" value="TreeGrafter"/>
</dbReference>
<dbReference type="SUPFAM" id="SSF51621">
    <property type="entry name" value="Phosphoenolpyruvate/pyruvate domain"/>
    <property type="match status" value="1"/>
</dbReference>
<dbReference type="Gene3D" id="3.20.20.60">
    <property type="entry name" value="Phosphoenolpyruvate-binding domains"/>
    <property type="match status" value="1"/>
</dbReference>
<keyword evidence="3" id="KW-0460">Magnesium</keyword>
<evidence type="ECO:0000256" key="1">
    <source>
        <dbReference type="ARBA" id="ARBA00001946"/>
    </source>
</evidence>
<proteinExistence type="predicted"/>
<keyword evidence="2" id="KW-0479">Metal-binding</keyword>
<dbReference type="EMBL" id="REGA01000002">
    <property type="protein sequence ID" value="RQG97314.1"/>
    <property type="molecule type" value="Genomic_DNA"/>
</dbReference>
<dbReference type="AlphaFoldDB" id="A0A3N6M9I7"/>
<evidence type="ECO:0000313" key="5">
    <source>
        <dbReference type="EMBL" id="RQG97314.1"/>
    </source>
</evidence>
<dbReference type="InterPro" id="IPR040442">
    <property type="entry name" value="Pyrv_kinase-like_dom_sf"/>
</dbReference>
<gene>
    <name evidence="5" type="ORF">EA473_04430</name>
</gene>
<evidence type="ECO:0000256" key="2">
    <source>
        <dbReference type="ARBA" id="ARBA00022723"/>
    </source>
</evidence>
<dbReference type="InterPro" id="IPR015813">
    <property type="entry name" value="Pyrv/PenolPyrv_kinase-like_dom"/>
</dbReference>
<keyword evidence="5" id="KW-0456">Lyase</keyword>
<name>A0A3N6M9I7_NATCH</name>
<protein>
    <submittedName>
        <fullName evidence="5">CoA ester lyase</fullName>
    </submittedName>
</protein>
<dbReference type="GO" id="GO:0006107">
    <property type="term" value="P:oxaloacetate metabolic process"/>
    <property type="evidence" value="ECO:0007669"/>
    <property type="project" value="TreeGrafter"/>
</dbReference>
<reference evidence="5 6" key="1">
    <citation type="submission" date="2018-10" db="EMBL/GenBank/DDBJ databases">
        <title>Natrarchaeobius chitinivorans gen. nov., sp. nov., and Natrarchaeobius haloalkaliphilus sp. nov., alkaliphilic, chitin-utilizing haloarchaea from hypersaline alkaline lakes.</title>
        <authorList>
            <person name="Sorokin D.Y."/>
            <person name="Elcheninov A.G."/>
            <person name="Kostrikina N.A."/>
            <person name="Bale N.J."/>
            <person name="Sinninghe Damste J.S."/>
            <person name="Khijniak T.V."/>
            <person name="Kublanov I.V."/>
            <person name="Toshchakov S.V."/>
        </authorList>
    </citation>
    <scope>NUCLEOTIDE SEQUENCE [LARGE SCALE GENOMIC DNA]</scope>
    <source>
        <strain evidence="5 6">AArcht4T</strain>
    </source>
</reference>
<evidence type="ECO:0000313" key="6">
    <source>
        <dbReference type="Proteomes" id="UP000282323"/>
    </source>
</evidence>
<organism evidence="5 6">
    <name type="scientific">Natrarchaeobius chitinivorans</name>
    <dbReference type="NCBI Taxonomy" id="1679083"/>
    <lineage>
        <taxon>Archaea</taxon>
        <taxon>Methanobacteriati</taxon>
        <taxon>Methanobacteriota</taxon>
        <taxon>Stenosarchaea group</taxon>
        <taxon>Halobacteria</taxon>
        <taxon>Halobacteriales</taxon>
        <taxon>Natrialbaceae</taxon>
        <taxon>Natrarchaeobius</taxon>
    </lineage>
</organism>
<feature type="domain" description="HpcH/HpaI aldolase/citrate lyase" evidence="4">
    <location>
        <begin position="4"/>
        <end position="220"/>
    </location>
</feature>
<keyword evidence="6" id="KW-1185">Reference proteome</keyword>
<evidence type="ECO:0000259" key="4">
    <source>
        <dbReference type="Pfam" id="PF03328"/>
    </source>
</evidence>
<dbReference type="OrthoDB" id="9170at2157"/>
<accession>A0A3N6M9I7</accession>
<evidence type="ECO:0000256" key="3">
    <source>
        <dbReference type="ARBA" id="ARBA00022842"/>
    </source>
</evidence>
<dbReference type="Pfam" id="PF03328">
    <property type="entry name" value="HpcH_HpaI"/>
    <property type="match status" value="1"/>
</dbReference>
<dbReference type="InterPro" id="IPR005000">
    <property type="entry name" value="Aldolase/citrate-lyase_domain"/>
</dbReference>
<dbReference type="PANTHER" id="PTHR32308">
    <property type="entry name" value="LYASE BETA SUBUNIT, PUTATIVE (AFU_ORTHOLOGUE AFUA_4G13030)-RELATED"/>
    <property type="match status" value="1"/>
</dbReference>
<dbReference type="RefSeq" id="WP_124194436.1">
    <property type="nucleotide sequence ID" value="NZ_REGA01000002.1"/>
</dbReference>
<sequence>MVRRSLLFTPGDRPEMMQKAPDSGADVVVFDLEDAVSPERKEEARETVRRVLADPGFDPATEVCVRLNATSSEYQADLEALFGHESERPRLDSVMLPKADSRVAVSELAGTLERYDVSVPVFALIESARGVLAAPDIAAAAATDALVFGAEDLAADIGANRTQEGTEVLYARQRVVLAAAAHDCDAIDTLVTDFEDDRRLAEETEFAIQLGYDGKLAIHPAQIETINDGFAPDDDEIEWANAVLEGKRKADAEGRGVFEVDGEMIDPPLIERARRIRERSRVAREVEDDSRP</sequence>